<dbReference type="GO" id="GO:0005634">
    <property type="term" value="C:nucleus"/>
    <property type="evidence" value="ECO:0007669"/>
    <property type="project" value="TreeGrafter"/>
</dbReference>
<comment type="similarity">
    <text evidence="1">Belongs to the glycosyl hydrolase 8 (cellulase D) family.</text>
</comment>
<sequence length="703" mass="76386">MVDILREVIDLISQPLHPYCPQRRPNVLLDGMVFILKIPNRSRGNTPEASNTPASKQAPNMDAQTLPPQAATSDNGFLQASNTMAQYSQAYTTSGASSASVNVPHSLEAQSQLGAELDVLVAPTVLNHRYARGMDKSLIVERPERIRAVLLGIATTIGKAAIDESTPPLPTHSSFQSSGLEGPASSSTAAPTINTPAQDDDDLVARLNSLSVNSTSSQQDAAQAPQQKFRVLHSTRSLPLDPPHPAVAFTHAHSDELAQVLESAYDQAKQRRHDARAAVPDPNAGPSSRHSAIEVKPEREATPTPYSVADIASQPAAESAPTTQRTSHAAYLEYLCARAPNHPPVSHAKPQHVSPAHLYCYYNSAGNNGNAITCSEAHGYAMLISVLHRNKPDFDGLFTFFLNFRNDHGLMCWQIRSPHQPSSPVGPVQPYVEEDGKTSATDGDVDIASSLYLASRVFGEGDGGYRLEADKLASAILRWTIHPELGTPLMGDWANRDSEEASKLYDATRTSDFILSAFALFARQHRDPAERQRWGWVLESTKRVALSCGGTTGFLPDFLQYDAKTATWHPPKGHLLESEHDGALNWNACRTPWRLAHYLATTGDTTILPLLQHAHGSVRRMKAFNFPSIPAGIKLDGHEAKALVDYSDKAFIAPVGYLCHVLGDAEGQQSCVRALGDEEASYFGDSIDVLIAEQASHSHEWLL</sequence>
<dbReference type="EMBL" id="ULHB01000002">
    <property type="protein sequence ID" value="SYW74854.1"/>
    <property type="molecule type" value="Genomic_DNA"/>
</dbReference>
<feature type="region of interest" description="Disordered" evidence="4">
    <location>
        <begin position="268"/>
        <end position="303"/>
    </location>
</feature>
<dbReference type="PANTHER" id="PTHR47558:SF1">
    <property type="entry name" value="HISTONE DEACETYLASE HOS3"/>
    <property type="match status" value="1"/>
</dbReference>
<gene>
    <name evidence="5" type="ORF">UBRO2_00264</name>
</gene>
<keyword evidence="3" id="KW-0326">Glycosidase</keyword>
<proteinExistence type="inferred from homology"/>
<evidence type="ECO:0000256" key="1">
    <source>
        <dbReference type="ARBA" id="ARBA00009209"/>
    </source>
</evidence>
<dbReference type="Proteomes" id="UP000658997">
    <property type="component" value="Unassembled WGS sequence"/>
</dbReference>
<dbReference type="SUPFAM" id="SSF48208">
    <property type="entry name" value="Six-hairpin glycosidases"/>
    <property type="match status" value="1"/>
</dbReference>
<organism evidence="5 6">
    <name type="scientific">Ustilago bromivora</name>
    <dbReference type="NCBI Taxonomy" id="307758"/>
    <lineage>
        <taxon>Eukaryota</taxon>
        <taxon>Fungi</taxon>
        <taxon>Dikarya</taxon>
        <taxon>Basidiomycota</taxon>
        <taxon>Ustilaginomycotina</taxon>
        <taxon>Ustilaginomycetes</taxon>
        <taxon>Ustilaginales</taxon>
        <taxon>Ustilaginaceae</taxon>
        <taxon>Ustilago</taxon>
    </lineage>
</organism>
<dbReference type="Pfam" id="PF01270">
    <property type="entry name" value="Glyco_hydro_8"/>
    <property type="match status" value="1"/>
</dbReference>
<dbReference type="GO" id="GO:0005975">
    <property type="term" value="P:carbohydrate metabolic process"/>
    <property type="evidence" value="ECO:0007669"/>
    <property type="project" value="InterPro"/>
</dbReference>
<keyword evidence="6" id="KW-1185">Reference proteome</keyword>
<evidence type="ECO:0000313" key="6">
    <source>
        <dbReference type="Proteomes" id="UP000658997"/>
    </source>
</evidence>
<evidence type="ECO:0000256" key="2">
    <source>
        <dbReference type="ARBA" id="ARBA00022801"/>
    </source>
</evidence>
<dbReference type="Gene3D" id="1.50.10.10">
    <property type="match status" value="1"/>
</dbReference>
<protein>
    <submittedName>
        <fullName evidence="5">Related to Endoglucanase</fullName>
    </submittedName>
</protein>
<feature type="region of interest" description="Disordered" evidence="4">
    <location>
        <begin position="163"/>
        <end position="199"/>
    </location>
</feature>
<feature type="compositionally biased region" description="Polar residues" evidence="4">
    <location>
        <begin position="42"/>
        <end position="75"/>
    </location>
</feature>
<dbReference type="GO" id="GO:0004553">
    <property type="term" value="F:hydrolase activity, hydrolyzing O-glycosyl compounds"/>
    <property type="evidence" value="ECO:0007669"/>
    <property type="project" value="InterPro"/>
</dbReference>
<keyword evidence="2" id="KW-0378">Hydrolase</keyword>
<feature type="region of interest" description="Disordered" evidence="4">
    <location>
        <begin position="40"/>
        <end position="75"/>
    </location>
</feature>
<dbReference type="InterPro" id="IPR008928">
    <property type="entry name" value="6-hairpin_glycosidase_sf"/>
</dbReference>
<accession>A0A8H8QIS7</accession>
<reference evidence="5" key="1">
    <citation type="submission" date="2018-08" db="EMBL/GenBank/DDBJ databases">
        <authorList>
            <person name="Guldener U."/>
        </authorList>
    </citation>
    <scope>NUCLEOTIDE SEQUENCE</scope>
    <source>
        <strain evidence="5">UB2</strain>
    </source>
</reference>
<evidence type="ECO:0000313" key="5">
    <source>
        <dbReference type="EMBL" id="SYW74854.1"/>
    </source>
</evidence>
<feature type="compositionally biased region" description="Basic and acidic residues" evidence="4">
    <location>
        <begin position="291"/>
        <end position="301"/>
    </location>
</feature>
<evidence type="ECO:0000256" key="4">
    <source>
        <dbReference type="SAM" id="MobiDB-lite"/>
    </source>
</evidence>
<dbReference type="InterPro" id="IPR012341">
    <property type="entry name" value="6hp_glycosidase-like_sf"/>
</dbReference>
<comment type="caution">
    <text evidence="5">The sequence shown here is derived from an EMBL/GenBank/DDBJ whole genome shotgun (WGS) entry which is preliminary data.</text>
</comment>
<dbReference type="PANTHER" id="PTHR47558">
    <property type="entry name" value="HISTONE DEACETYLASE HOS3"/>
    <property type="match status" value="1"/>
</dbReference>
<feature type="compositionally biased region" description="Polar residues" evidence="4">
    <location>
        <begin position="171"/>
        <end position="197"/>
    </location>
</feature>
<dbReference type="AlphaFoldDB" id="A0A8H8QIS7"/>
<evidence type="ECO:0000256" key="3">
    <source>
        <dbReference type="ARBA" id="ARBA00023295"/>
    </source>
</evidence>
<name>A0A8H8QIS7_9BASI</name>
<dbReference type="InterPro" id="IPR002037">
    <property type="entry name" value="Glyco_hydro_8"/>
</dbReference>
<dbReference type="GO" id="GO:0004407">
    <property type="term" value="F:histone deacetylase activity"/>
    <property type="evidence" value="ECO:0007669"/>
    <property type="project" value="TreeGrafter"/>
</dbReference>
<dbReference type="InterPro" id="IPR053244">
    <property type="entry name" value="HDAC_HD_type_1"/>
</dbReference>